<comment type="subcellular location">
    <subcellularLocation>
        <location evidence="1 10">Endoplasmic reticulum membrane</location>
        <topology evidence="1 10">Multi-pass membrane protein</topology>
    </subcellularLocation>
</comment>
<sequence>MNDNGEAKEYTCIECGNNEICNNTTDKYVEYDSVIVIIDLILLRIMAYRHFLLNSDFKVDTLCFVVVIYLCTTVYTSFKNQRGISFVMVCKAVTLSSTGMFLFLPSLIWDLSVHEYHSHFISLYTTLSQLLAYKALCNCEKMWSLFVIFSSILVKTYIGNVLTATDFSLLIS</sequence>
<comment type="caution">
    <text evidence="11">The sequence shown here is derived from an EMBL/GenBank/DDBJ whole genome shotgun (WGS) entry which is preliminary data.</text>
</comment>
<keyword evidence="12" id="KW-1185">Reference proteome</keyword>
<dbReference type="InterPro" id="IPR007290">
    <property type="entry name" value="Arv1"/>
</dbReference>
<feature type="transmembrane region" description="Helical" evidence="10">
    <location>
        <begin position="59"/>
        <end position="78"/>
    </location>
</feature>
<proteinExistence type="inferred from homology"/>
<dbReference type="GO" id="GO:0005794">
    <property type="term" value="C:Golgi apparatus"/>
    <property type="evidence" value="ECO:0007669"/>
    <property type="project" value="TreeGrafter"/>
</dbReference>
<keyword evidence="6 10" id="KW-1133">Transmembrane helix</keyword>
<dbReference type="PANTHER" id="PTHR14467">
    <property type="entry name" value="ARV1"/>
    <property type="match status" value="1"/>
</dbReference>
<evidence type="ECO:0000256" key="10">
    <source>
        <dbReference type="RuleBase" id="RU368065"/>
    </source>
</evidence>
<evidence type="ECO:0000256" key="1">
    <source>
        <dbReference type="ARBA" id="ARBA00004477"/>
    </source>
</evidence>
<dbReference type="GO" id="GO:0097036">
    <property type="term" value="P:regulation of plasma membrane sterol distribution"/>
    <property type="evidence" value="ECO:0007669"/>
    <property type="project" value="UniProtKB-UniRule"/>
</dbReference>
<evidence type="ECO:0000256" key="7">
    <source>
        <dbReference type="ARBA" id="ARBA00023055"/>
    </source>
</evidence>
<accession>A0AAV8Y2P3</accession>
<reference evidence="11" key="1">
    <citation type="journal article" date="2023" name="Insect Mol. Biol.">
        <title>Genome sequencing provides insights into the evolution of gene families encoding plant cell wall-degrading enzymes in longhorned beetles.</title>
        <authorList>
            <person name="Shin N.R."/>
            <person name="Okamura Y."/>
            <person name="Kirsch R."/>
            <person name="Pauchet Y."/>
        </authorList>
    </citation>
    <scope>NUCLEOTIDE SEQUENCE</scope>
    <source>
        <strain evidence="11">AMC_N1</strain>
    </source>
</reference>
<dbReference type="AlphaFoldDB" id="A0AAV8Y2P3"/>
<feature type="transmembrane region" description="Helical" evidence="10">
    <location>
        <begin position="84"/>
        <end position="104"/>
    </location>
</feature>
<keyword evidence="8 10" id="KW-0443">Lipid metabolism</keyword>
<name>A0AAV8Y2P3_9CUCU</name>
<dbReference type="PANTHER" id="PTHR14467:SF0">
    <property type="entry name" value="PROTEIN ARV1"/>
    <property type="match status" value="1"/>
</dbReference>
<gene>
    <name evidence="11" type="ORF">NQ318_012398</name>
</gene>
<dbReference type="Pfam" id="PF04161">
    <property type="entry name" value="Arv1"/>
    <property type="match status" value="1"/>
</dbReference>
<feature type="transmembrane region" description="Helical" evidence="10">
    <location>
        <begin position="142"/>
        <end position="162"/>
    </location>
</feature>
<feature type="transmembrane region" description="Helical" evidence="10">
    <location>
        <begin position="116"/>
        <end position="136"/>
    </location>
</feature>
<dbReference type="GO" id="GO:0005789">
    <property type="term" value="C:endoplasmic reticulum membrane"/>
    <property type="evidence" value="ECO:0007669"/>
    <property type="project" value="UniProtKB-SubCell"/>
</dbReference>
<evidence type="ECO:0000256" key="2">
    <source>
        <dbReference type="ARBA" id="ARBA00009187"/>
    </source>
</evidence>
<keyword evidence="3 10" id="KW-0813">Transport</keyword>
<evidence type="ECO:0000256" key="5">
    <source>
        <dbReference type="ARBA" id="ARBA00022824"/>
    </source>
</evidence>
<dbReference type="GO" id="GO:0016125">
    <property type="term" value="P:sterol metabolic process"/>
    <property type="evidence" value="ECO:0007669"/>
    <property type="project" value="UniProtKB-UniRule"/>
</dbReference>
<dbReference type="Proteomes" id="UP001162162">
    <property type="component" value="Unassembled WGS sequence"/>
</dbReference>
<dbReference type="GO" id="GO:0006665">
    <property type="term" value="P:sphingolipid metabolic process"/>
    <property type="evidence" value="ECO:0007669"/>
    <property type="project" value="TreeGrafter"/>
</dbReference>
<keyword evidence="4 10" id="KW-0812">Transmembrane</keyword>
<evidence type="ECO:0000256" key="4">
    <source>
        <dbReference type="ARBA" id="ARBA00022692"/>
    </source>
</evidence>
<evidence type="ECO:0000256" key="3">
    <source>
        <dbReference type="ARBA" id="ARBA00022448"/>
    </source>
</evidence>
<evidence type="ECO:0000256" key="9">
    <source>
        <dbReference type="ARBA" id="ARBA00023136"/>
    </source>
</evidence>
<dbReference type="EMBL" id="JAPWTK010000211">
    <property type="protein sequence ID" value="KAJ8945680.1"/>
    <property type="molecule type" value="Genomic_DNA"/>
</dbReference>
<protein>
    <recommendedName>
        <fullName evidence="10">Protein ARV</fullName>
    </recommendedName>
</protein>
<keyword evidence="9 10" id="KW-0472">Membrane</keyword>
<evidence type="ECO:0000313" key="12">
    <source>
        <dbReference type="Proteomes" id="UP001162162"/>
    </source>
</evidence>
<evidence type="ECO:0000313" key="11">
    <source>
        <dbReference type="EMBL" id="KAJ8945680.1"/>
    </source>
</evidence>
<organism evidence="11 12">
    <name type="scientific">Aromia moschata</name>
    <dbReference type="NCBI Taxonomy" id="1265417"/>
    <lineage>
        <taxon>Eukaryota</taxon>
        <taxon>Metazoa</taxon>
        <taxon>Ecdysozoa</taxon>
        <taxon>Arthropoda</taxon>
        <taxon>Hexapoda</taxon>
        <taxon>Insecta</taxon>
        <taxon>Pterygota</taxon>
        <taxon>Neoptera</taxon>
        <taxon>Endopterygota</taxon>
        <taxon>Coleoptera</taxon>
        <taxon>Polyphaga</taxon>
        <taxon>Cucujiformia</taxon>
        <taxon>Chrysomeloidea</taxon>
        <taxon>Cerambycidae</taxon>
        <taxon>Cerambycinae</taxon>
        <taxon>Callichromatini</taxon>
        <taxon>Aromia</taxon>
    </lineage>
</organism>
<dbReference type="GO" id="GO:0032541">
    <property type="term" value="C:cortical endoplasmic reticulum"/>
    <property type="evidence" value="ECO:0007669"/>
    <property type="project" value="TreeGrafter"/>
</dbReference>
<evidence type="ECO:0000256" key="8">
    <source>
        <dbReference type="ARBA" id="ARBA00023098"/>
    </source>
</evidence>
<keyword evidence="5 10" id="KW-0256">Endoplasmic reticulum</keyword>
<evidence type="ECO:0000256" key="6">
    <source>
        <dbReference type="ARBA" id="ARBA00022989"/>
    </source>
</evidence>
<comment type="similarity">
    <text evidence="2 10">Belongs to the ARV1 family.</text>
</comment>
<keyword evidence="7 10" id="KW-0445">Lipid transport</keyword>
<dbReference type="GO" id="GO:0032366">
    <property type="term" value="P:intracellular sterol transport"/>
    <property type="evidence" value="ECO:0007669"/>
    <property type="project" value="UniProtKB-UniRule"/>
</dbReference>
<comment type="function">
    <text evidence="10">Mediator of sterol homeostasis involved in sterol uptake, trafficking and distribution into membranes.</text>
</comment>